<sequence length="215" mass="23630">MTTSVRSHPVYAAVYDRYNRGAERTWLGEARALALSHARGQVLEIGAGTGMNLLRYRDVEKVVATEPDPAYRRRLRRRVPEAQVPVEVVDAPAERLPFPDASFDTVVSTLTLCSVDDPARSAAELRRVLRPDGALLLVEHVQTDAGGFVRAAQHASVPFWRLFVGGCRTNRPTLRTLAGAGFEVKELDRFNPPHVPFVMFPFVVAVASPTEGKAG</sequence>
<organism evidence="2 3">
    <name type="scientific">Saccharothrix variisporea</name>
    <dbReference type="NCBI Taxonomy" id="543527"/>
    <lineage>
        <taxon>Bacteria</taxon>
        <taxon>Bacillati</taxon>
        <taxon>Actinomycetota</taxon>
        <taxon>Actinomycetes</taxon>
        <taxon>Pseudonocardiales</taxon>
        <taxon>Pseudonocardiaceae</taxon>
        <taxon>Saccharothrix</taxon>
    </lineage>
</organism>
<proteinExistence type="predicted"/>
<dbReference type="AlphaFoldDB" id="A0A495XMY9"/>
<evidence type="ECO:0000313" key="3">
    <source>
        <dbReference type="Proteomes" id="UP000272729"/>
    </source>
</evidence>
<dbReference type="EMBL" id="RBXR01000001">
    <property type="protein sequence ID" value="RKT74565.1"/>
    <property type="molecule type" value="Genomic_DNA"/>
</dbReference>
<evidence type="ECO:0000313" key="2">
    <source>
        <dbReference type="EMBL" id="RKT74565.1"/>
    </source>
</evidence>
<dbReference type="GO" id="GO:0008757">
    <property type="term" value="F:S-adenosylmethionine-dependent methyltransferase activity"/>
    <property type="evidence" value="ECO:0007669"/>
    <property type="project" value="InterPro"/>
</dbReference>
<comment type="caution">
    <text evidence="2">The sequence shown here is derived from an EMBL/GenBank/DDBJ whole genome shotgun (WGS) entry which is preliminary data.</text>
</comment>
<dbReference type="InterPro" id="IPR052356">
    <property type="entry name" value="Thiol_S-MT"/>
</dbReference>
<name>A0A495XMY9_9PSEU</name>
<keyword evidence="2" id="KW-0808">Transferase</keyword>
<dbReference type="Proteomes" id="UP000272729">
    <property type="component" value="Unassembled WGS sequence"/>
</dbReference>
<dbReference type="Gene3D" id="3.40.50.150">
    <property type="entry name" value="Vaccinia Virus protein VP39"/>
    <property type="match status" value="1"/>
</dbReference>
<dbReference type="RefSeq" id="WP_121229439.1">
    <property type="nucleotide sequence ID" value="NZ_JBIUBA010000003.1"/>
</dbReference>
<dbReference type="PANTHER" id="PTHR45036:SF1">
    <property type="entry name" value="METHYLTRANSFERASE LIKE 7A"/>
    <property type="match status" value="1"/>
</dbReference>
<dbReference type="InterPro" id="IPR029063">
    <property type="entry name" value="SAM-dependent_MTases_sf"/>
</dbReference>
<dbReference type="SUPFAM" id="SSF53335">
    <property type="entry name" value="S-adenosyl-L-methionine-dependent methyltransferases"/>
    <property type="match status" value="1"/>
</dbReference>
<keyword evidence="2" id="KW-0489">Methyltransferase</keyword>
<dbReference type="GO" id="GO:0032259">
    <property type="term" value="P:methylation"/>
    <property type="evidence" value="ECO:0007669"/>
    <property type="project" value="UniProtKB-KW"/>
</dbReference>
<dbReference type="PANTHER" id="PTHR45036">
    <property type="entry name" value="METHYLTRANSFERASE LIKE 7B"/>
    <property type="match status" value="1"/>
</dbReference>
<dbReference type="InterPro" id="IPR013216">
    <property type="entry name" value="Methyltransf_11"/>
</dbReference>
<reference evidence="2 3" key="1">
    <citation type="submission" date="2018-10" db="EMBL/GenBank/DDBJ databases">
        <title>Sequencing the genomes of 1000 actinobacteria strains.</title>
        <authorList>
            <person name="Klenk H.-P."/>
        </authorList>
    </citation>
    <scope>NUCLEOTIDE SEQUENCE [LARGE SCALE GENOMIC DNA]</scope>
    <source>
        <strain evidence="2 3">DSM 43911</strain>
    </source>
</reference>
<dbReference type="OrthoDB" id="65624at2"/>
<dbReference type="Pfam" id="PF08241">
    <property type="entry name" value="Methyltransf_11"/>
    <property type="match status" value="1"/>
</dbReference>
<evidence type="ECO:0000259" key="1">
    <source>
        <dbReference type="Pfam" id="PF08241"/>
    </source>
</evidence>
<dbReference type="CDD" id="cd02440">
    <property type="entry name" value="AdoMet_MTases"/>
    <property type="match status" value="1"/>
</dbReference>
<keyword evidence="3" id="KW-1185">Reference proteome</keyword>
<protein>
    <submittedName>
        <fullName evidence="2">Methyltransferase family protein</fullName>
    </submittedName>
</protein>
<accession>A0A495XMY9</accession>
<gene>
    <name evidence="2" type="ORF">DFJ66_7927</name>
</gene>
<feature type="domain" description="Methyltransferase type 11" evidence="1">
    <location>
        <begin position="43"/>
        <end position="136"/>
    </location>
</feature>